<dbReference type="GO" id="GO:0005737">
    <property type="term" value="C:cytoplasm"/>
    <property type="evidence" value="ECO:0007669"/>
    <property type="project" value="TreeGrafter"/>
</dbReference>
<dbReference type="SUPFAM" id="SSF52058">
    <property type="entry name" value="L domain-like"/>
    <property type="match status" value="1"/>
</dbReference>
<dbReference type="InterPro" id="IPR001611">
    <property type="entry name" value="Leu-rich_rpt"/>
</dbReference>
<evidence type="ECO:0000313" key="4">
    <source>
        <dbReference type="EMBL" id="KAG8461501.1"/>
    </source>
</evidence>
<dbReference type="OrthoDB" id="1517790at2759"/>
<dbReference type="EMBL" id="HBEB01006449">
    <property type="protein sequence ID" value="CAD8269864.1"/>
    <property type="molecule type" value="Transcribed_RNA"/>
</dbReference>
<evidence type="ECO:0000256" key="1">
    <source>
        <dbReference type="ARBA" id="ARBA00022614"/>
    </source>
</evidence>
<evidence type="ECO:0000313" key="3">
    <source>
        <dbReference type="EMBL" id="CAD8269864.1"/>
    </source>
</evidence>
<accession>A0A7R9ULJ7</accession>
<dbReference type="Gene3D" id="3.80.10.10">
    <property type="entry name" value="Ribonuclease Inhibitor"/>
    <property type="match status" value="1"/>
</dbReference>
<evidence type="ECO:0000256" key="2">
    <source>
        <dbReference type="ARBA" id="ARBA00022737"/>
    </source>
</evidence>
<keyword evidence="5" id="KW-1185">Reference proteome</keyword>
<reference evidence="3" key="1">
    <citation type="submission" date="2021-01" db="EMBL/GenBank/DDBJ databases">
        <authorList>
            <person name="Corre E."/>
            <person name="Pelletier E."/>
            <person name="Niang G."/>
            <person name="Scheremetjew M."/>
            <person name="Finn R."/>
            <person name="Kale V."/>
            <person name="Holt S."/>
            <person name="Cochrane G."/>
            <person name="Meng A."/>
            <person name="Brown T."/>
            <person name="Cohen L."/>
        </authorList>
    </citation>
    <scope>NUCLEOTIDE SEQUENCE</scope>
    <source>
        <strain evidence="3">RCC1537</strain>
    </source>
</reference>
<dbReference type="Pfam" id="PF14580">
    <property type="entry name" value="LRR_9"/>
    <property type="match status" value="1"/>
</dbReference>
<gene>
    <name evidence="4" type="ORF">KFE25_001105</name>
    <name evidence="3" type="ORF">PLUT1463_LOCUS4178</name>
</gene>
<dbReference type="Proteomes" id="UP000751190">
    <property type="component" value="Unassembled WGS sequence"/>
</dbReference>
<keyword evidence="1" id="KW-0433">Leucine-rich repeat</keyword>
<organism evidence="3">
    <name type="scientific">Diacronema lutheri</name>
    <name type="common">Unicellular marine alga</name>
    <name type="synonym">Monochrysis lutheri</name>
    <dbReference type="NCBI Taxonomy" id="2081491"/>
    <lineage>
        <taxon>Eukaryota</taxon>
        <taxon>Haptista</taxon>
        <taxon>Haptophyta</taxon>
        <taxon>Pavlovophyceae</taxon>
        <taxon>Pavlovales</taxon>
        <taxon>Pavlovaceae</taxon>
        <taxon>Diacronema</taxon>
    </lineage>
</organism>
<dbReference type="EMBL" id="JAGTXO010000025">
    <property type="protein sequence ID" value="KAG8461501.1"/>
    <property type="molecule type" value="Genomic_DNA"/>
</dbReference>
<name>A0A7R9ULJ7_DIALT</name>
<dbReference type="PANTHER" id="PTHR18849:SF8">
    <property type="entry name" value="LEUCINE-RICH REPEAT-CONTAINING PROTEIN 61"/>
    <property type="match status" value="1"/>
</dbReference>
<evidence type="ECO:0000313" key="5">
    <source>
        <dbReference type="Proteomes" id="UP000751190"/>
    </source>
</evidence>
<sequence length="239" mass="25513">MELTVEKIKQRAGEFDIESVYTLSLVGLSLRSIAPVAACANLTSLDVSDNCLSALDALAGLEQLKVLVASANQVQRLEPLRALASLHTLRIDANAIANLDEVHHLAALPNLSVVYFRKLYEEIAGPNPICGHPAYRPTVLRLVPKLANLDGERIRADGGAHAHTLYGMASDEPEALPSLEVSPIEPVFAAGDLDAFRAALGAAPALDPAVVRAVEGALHDSKRLVARAHSLIANYVEQR</sequence>
<protein>
    <submittedName>
        <fullName evidence="3">Uncharacterized protein</fullName>
    </submittedName>
</protein>
<dbReference type="AlphaFoldDB" id="A0A7R9ULJ7"/>
<dbReference type="OMA" id="AGPNPIC"/>
<dbReference type="InterPro" id="IPR032675">
    <property type="entry name" value="LRR_dom_sf"/>
</dbReference>
<proteinExistence type="predicted"/>
<dbReference type="PROSITE" id="PS51450">
    <property type="entry name" value="LRR"/>
    <property type="match status" value="1"/>
</dbReference>
<keyword evidence="2" id="KW-0677">Repeat</keyword>
<reference evidence="4" key="2">
    <citation type="submission" date="2021-05" db="EMBL/GenBank/DDBJ databases">
        <title>The genome of the haptophyte Pavlova lutheri (Diacronema luteri, Pavlovales) - a model for lipid biosynthesis in eukaryotic algae.</title>
        <authorList>
            <person name="Hulatt C.J."/>
            <person name="Posewitz M.C."/>
        </authorList>
    </citation>
    <scope>NUCLEOTIDE SEQUENCE</scope>
    <source>
        <strain evidence="4">NIVA-4/92</strain>
    </source>
</reference>
<dbReference type="GO" id="GO:0036158">
    <property type="term" value="P:outer dynein arm assembly"/>
    <property type="evidence" value="ECO:0007669"/>
    <property type="project" value="TreeGrafter"/>
</dbReference>
<dbReference type="PANTHER" id="PTHR18849">
    <property type="entry name" value="LEUCINE RICH REPEAT PROTEIN"/>
    <property type="match status" value="1"/>
</dbReference>